<dbReference type="RefSeq" id="WP_141147060.1">
    <property type="nucleotide sequence ID" value="NZ_VHLG01000001.1"/>
</dbReference>
<dbReference type="Proteomes" id="UP000318801">
    <property type="component" value="Unassembled WGS sequence"/>
</dbReference>
<proteinExistence type="predicted"/>
<accession>A0A506UIH5</accession>
<dbReference type="EMBL" id="VHLG01000001">
    <property type="protein sequence ID" value="TPW33125.1"/>
    <property type="molecule type" value="Genomic_DNA"/>
</dbReference>
<organism evidence="2 3">
    <name type="scientific">Martelella alba</name>
    <dbReference type="NCBI Taxonomy" id="2590451"/>
    <lineage>
        <taxon>Bacteria</taxon>
        <taxon>Pseudomonadati</taxon>
        <taxon>Pseudomonadota</taxon>
        <taxon>Alphaproteobacteria</taxon>
        <taxon>Hyphomicrobiales</taxon>
        <taxon>Aurantimonadaceae</taxon>
        <taxon>Martelella</taxon>
    </lineage>
</organism>
<dbReference type="AlphaFoldDB" id="A0A506UIH5"/>
<feature type="region of interest" description="Disordered" evidence="1">
    <location>
        <begin position="134"/>
        <end position="159"/>
    </location>
</feature>
<gene>
    <name evidence="2" type="ORF">FJU08_00725</name>
</gene>
<name>A0A506UIH5_9HYPH</name>
<reference evidence="2 3" key="1">
    <citation type="submission" date="2019-06" db="EMBL/GenBank/DDBJ databases">
        <authorList>
            <person name="Li M."/>
        </authorList>
    </citation>
    <scope>NUCLEOTIDE SEQUENCE [LARGE SCALE GENOMIC DNA]</scope>
    <source>
        <strain evidence="2 3">BGMRC2036</strain>
    </source>
</reference>
<feature type="compositionally biased region" description="Basic and acidic residues" evidence="1">
    <location>
        <begin position="134"/>
        <end position="153"/>
    </location>
</feature>
<sequence length="159" mass="18402">MPSNIAGELAATFDLAIRRHEAKSLTTGEDWKAFGEIENRFETARTESEARYREEYRTRFEKARQDIIDEKASPAHTIRTPFGTDRFDKDMIARQAHRRVERDHQAELAAIDAAEGARIEALMRDAEERHALKTVARDDFNRSADRRSGPDRRGPRRSY</sequence>
<protein>
    <submittedName>
        <fullName evidence="2">Uncharacterized protein</fullName>
    </submittedName>
</protein>
<evidence type="ECO:0000256" key="1">
    <source>
        <dbReference type="SAM" id="MobiDB-lite"/>
    </source>
</evidence>
<keyword evidence="3" id="KW-1185">Reference proteome</keyword>
<evidence type="ECO:0000313" key="2">
    <source>
        <dbReference type="EMBL" id="TPW33125.1"/>
    </source>
</evidence>
<evidence type="ECO:0000313" key="3">
    <source>
        <dbReference type="Proteomes" id="UP000318801"/>
    </source>
</evidence>
<dbReference type="OrthoDB" id="8443484at2"/>
<comment type="caution">
    <text evidence="2">The sequence shown here is derived from an EMBL/GenBank/DDBJ whole genome shotgun (WGS) entry which is preliminary data.</text>
</comment>